<feature type="domain" description="CCHC-type" evidence="8">
    <location>
        <begin position="807"/>
        <end position="822"/>
    </location>
</feature>
<keyword evidence="4" id="KW-0479">Metal-binding</keyword>
<keyword evidence="9" id="KW-1185">Reference proteome</keyword>
<dbReference type="OrthoDB" id="419694at2759"/>
<dbReference type="GeneID" id="115813939"/>
<dbReference type="Pfam" id="PF19088">
    <property type="entry name" value="TUTase"/>
    <property type="match status" value="1"/>
</dbReference>
<feature type="region of interest" description="Disordered" evidence="7">
    <location>
        <begin position="1"/>
        <end position="161"/>
    </location>
</feature>
<dbReference type="GO" id="GO:0008270">
    <property type="term" value="F:zinc ion binding"/>
    <property type="evidence" value="ECO:0007669"/>
    <property type="project" value="UniProtKB-KW"/>
</dbReference>
<feature type="compositionally biased region" description="Acidic residues" evidence="7">
    <location>
        <begin position="741"/>
        <end position="757"/>
    </location>
</feature>
<feature type="compositionally biased region" description="Polar residues" evidence="7">
    <location>
        <begin position="1329"/>
        <end position="1340"/>
    </location>
</feature>
<gene>
    <name evidence="10 11" type="primary">tut7</name>
</gene>
<dbReference type="GO" id="GO:0031123">
    <property type="term" value="P:RNA 3'-end processing"/>
    <property type="evidence" value="ECO:0007669"/>
    <property type="project" value="TreeGrafter"/>
</dbReference>
<dbReference type="GO" id="GO:0003676">
    <property type="term" value="F:nucleic acid binding"/>
    <property type="evidence" value="ECO:0007669"/>
    <property type="project" value="InterPro"/>
</dbReference>
<feature type="compositionally biased region" description="Basic and acidic residues" evidence="7">
    <location>
        <begin position="25"/>
        <end position="40"/>
    </location>
</feature>
<dbReference type="InterPro" id="IPR013087">
    <property type="entry name" value="Znf_C2H2_type"/>
</dbReference>
<keyword evidence="6" id="KW-0862">Zinc</keyword>
<evidence type="ECO:0000259" key="8">
    <source>
        <dbReference type="PROSITE" id="PS50158"/>
    </source>
</evidence>
<dbReference type="Pfam" id="PF03828">
    <property type="entry name" value="PAP_assoc"/>
    <property type="match status" value="2"/>
</dbReference>
<feature type="compositionally biased region" description="Basic and acidic residues" evidence="7">
    <location>
        <begin position="112"/>
        <end position="142"/>
    </location>
</feature>
<sequence length="1340" mass="153122">MEKGAKGNYFLNSRTRVSTAADESESWRSHRHPDGQDHSQSHSPKSKRGGNDWRFGMSPRRKAHLYSPGSSPEGYKFGHSPSQREGFRRFVTPDSHRKANEDNWRDSLQQSPKDRWRRDSPAKKEQKKESFKGRLGKKDATDFKTPSSGGKPRSEHRRRDSSRTVFIGNCVTVKDLHKLFQAEERIINDDFLHFKGRSDMERNIQFNCDECRVVCENFNAAVRHLREKSHKKKAKASRELNLLQNIPPPCKEQIIAIGSVLNAVASEVGLCDQDLEQRKKIVSLMEEVIKPVLPDSTLRLYGSSCTKFGFKDSDVNIDIQFPSHMHQPDVLLLVQGRLSSTDLFVNVEADFHTRVPAVVCKEKDSGLICKVTAGNDSACLTSAYLSELANQEPLLLLLVLCFRQWARICHVDQMDEGGLPPYCIALMVIAFFQQRKEPLLPSYLESANLPLSKLKGFSLTGVENGHVHWEYHPLTADGPNDAPVSGDKAVQKGRAPLVIQRGRVSVEPGQLWVEMLRFYSLEFHIPDKVISVRTNAPLWRDTKDWPKKRIAIEDPFSVKRNVARTVNSQLIFDYFMHCLKTTYKYFASPLDQLTAKNKPGTEPSPDDSPKPCQPTSLSDINYIQSEMEHLRVTPDETNRHSDRHASGEGEFKFNFKVDLLEDSDCVIEEEIEEEEEEEREVEDVEEEEEEEEESDSDAIEEEDDEDDEDEDIELDESKWDPLDDELFAFDGDLSERLPSDSESEEEDEEGSAEEEDGPPPVAASPEEPPNEPPKPGTPDEADKSADRFCYVFSRHVFTNGKRPAVVCSLCKQDGHSRKDCPEDFKKVDLDPLPPMTPQFLKTLNDVCEQCYRDFAPDDIEEQVREHILKDLEVFIRRQIQGARLKLFGSSKNGFGFKQSDLDICMILDGKDTAEGLDCIGIIKNLAKALRKHPGLKNILPITTAKVPIVKFYHVKTGLEGDISLYNTLALHNTQLLASYAAIDPRVKILCYVMKVFSKVCDIGDASRGSLSSYAYTLMVLFYLQQRNPPVIPVLQEIYDGERKPEVLVDGWNVYFFKDLENLHQRWPQYRKNRECVGELWLGLLRFYTEVFDFKEHVVCIRRKAFLTTFKKQWTSKYIVIEDPFDLNHNLGAGLSRKMTNFIMKALINGRRVFGTPVKHFPPEYTNKMEYFFDPDVLTEGQLAPNDRCCRICGKIGHFMKDCPMRKKMWQRREHGEEFLGGREEAELSRSPRDQMKEEKRRRKQERSCFLCGSQAHFKKECPLNKSPVGSSKQEFSAFTSSPSSNHLRIIREKEKQGSSQTEGKKQKPKVKRLVLGPQAGSLASKHMALNQSAQRGNPFD</sequence>
<evidence type="ECO:0000313" key="11">
    <source>
        <dbReference type="RefSeq" id="XP_030632503.1"/>
    </source>
</evidence>
<dbReference type="PANTHER" id="PTHR12271">
    <property type="entry name" value="POLY A POLYMERASE CID PAP -RELATED"/>
    <property type="match status" value="1"/>
</dbReference>
<keyword evidence="5" id="KW-0460">Magnesium</keyword>
<keyword evidence="10 11" id="KW-0548">Nucleotidyltransferase</keyword>
<comment type="cofactor">
    <cofactor evidence="1">
        <name>Mn(2+)</name>
        <dbReference type="ChEBI" id="CHEBI:29035"/>
    </cofactor>
</comment>
<feature type="compositionally biased region" description="Pro residues" evidence="7">
    <location>
        <begin position="758"/>
        <end position="776"/>
    </location>
</feature>
<organism evidence="9 10">
    <name type="scientific">Chanos chanos</name>
    <name type="common">Milkfish</name>
    <name type="synonym">Mugil chanos</name>
    <dbReference type="NCBI Taxonomy" id="29144"/>
    <lineage>
        <taxon>Eukaryota</taxon>
        <taxon>Metazoa</taxon>
        <taxon>Chordata</taxon>
        <taxon>Craniata</taxon>
        <taxon>Vertebrata</taxon>
        <taxon>Euteleostomi</taxon>
        <taxon>Actinopterygii</taxon>
        <taxon>Neopterygii</taxon>
        <taxon>Teleostei</taxon>
        <taxon>Ostariophysi</taxon>
        <taxon>Gonorynchiformes</taxon>
        <taxon>Chanidae</taxon>
        <taxon>Chanos</taxon>
    </lineage>
</organism>
<evidence type="ECO:0000256" key="2">
    <source>
        <dbReference type="ARBA" id="ARBA00001946"/>
    </source>
</evidence>
<feature type="compositionally biased region" description="Polar residues" evidence="7">
    <location>
        <begin position="1267"/>
        <end position="1286"/>
    </location>
</feature>
<evidence type="ECO:0000256" key="3">
    <source>
        <dbReference type="ARBA" id="ARBA00022679"/>
    </source>
</evidence>
<keyword evidence="3" id="KW-0808">Transferase</keyword>
<dbReference type="CDD" id="cd05402">
    <property type="entry name" value="NT_PAP_TUTase"/>
    <property type="match status" value="2"/>
</dbReference>
<dbReference type="Proteomes" id="UP000504632">
    <property type="component" value="Chromosome 1"/>
</dbReference>
<dbReference type="FunFam" id="3.30.460.10:FF:000005">
    <property type="entry name" value="terminal uridylyltransferase 4 isoform X1"/>
    <property type="match status" value="1"/>
</dbReference>
<dbReference type="Pfam" id="PF00098">
    <property type="entry name" value="zf-CCHC"/>
    <property type="match status" value="1"/>
</dbReference>
<evidence type="ECO:0000256" key="4">
    <source>
        <dbReference type="ARBA" id="ARBA00022723"/>
    </source>
</evidence>
<dbReference type="SMART" id="SM00343">
    <property type="entry name" value="ZnF_C2HC"/>
    <property type="match status" value="3"/>
</dbReference>
<feature type="compositionally biased region" description="Basic and acidic residues" evidence="7">
    <location>
        <begin position="1219"/>
        <end position="1238"/>
    </location>
</feature>
<feature type="region of interest" description="Disordered" evidence="7">
    <location>
        <begin position="669"/>
        <end position="782"/>
    </location>
</feature>
<feature type="compositionally biased region" description="Basic and acidic residues" evidence="7">
    <location>
        <begin position="94"/>
        <end position="105"/>
    </location>
</feature>
<proteinExistence type="predicted"/>
<dbReference type="Pfam" id="PF22600">
    <property type="entry name" value="MTPAP-like_central"/>
    <property type="match status" value="1"/>
</dbReference>
<feature type="domain" description="CCHC-type" evidence="8">
    <location>
        <begin position="1189"/>
        <end position="1203"/>
    </location>
</feature>
<evidence type="ECO:0000313" key="9">
    <source>
        <dbReference type="Proteomes" id="UP000504632"/>
    </source>
</evidence>
<evidence type="ECO:0000256" key="7">
    <source>
        <dbReference type="SAM" id="MobiDB-lite"/>
    </source>
</evidence>
<dbReference type="InterPro" id="IPR054708">
    <property type="entry name" value="MTPAP-like_central"/>
</dbReference>
<feature type="region of interest" description="Disordered" evidence="7">
    <location>
        <begin position="1219"/>
        <end position="1243"/>
    </location>
</feature>
<evidence type="ECO:0000256" key="6">
    <source>
        <dbReference type="PROSITE-ProRule" id="PRU00047"/>
    </source>
</evidence>
<dbReference type="PROSITE" id="PS00028">
    <property type="entry name" value="ZINC_FINGER_C2H2_1"/>
    <property type="match status" value="1"/>
</dbReference>
<feature type="compositionally biased region" description="Acidic residues" evidence="7">
    <location>
        <begin position="669"/>
        <end position="714"/>
    </location>
</feature>
<reference evidence="10 11" key="1">
    <citation type="submission" date="2025-04" db="UniProtKB">
        <authorList>
            <consortium name="RefSeq"/>
        </authorList>
    </citation>
    <scope>IDENTIFICATION</scope>
</reference>
<protein>
    <submittedName>
        <fullName evidence="10 11">Terminal uridylyltransferase 7</fullName>
    </submittedName>
</protein>
<dbReference type="GO" id="GO:0050265">
    <property type="term" value="F:RNA uridylyltransferase activity"/>
    <property type="evidence" value="ECO:0007669"/>
    <property type="project" value="TreeGrafter"/>
</dbReference>
<dbReference type="FunFam" id="1.10.1410.10:FF:000002">
    <property type="entry name" value="terminal uridylyltransferase 4 isoform X1"/>
    <property type="match status" value="1"/>
</dbReference>
<dbReference type="SUPFAM" id="SSF81631">
    <property type="entry name" value="PAP/OAS1 substrate-binding domain"/>
    <property type="match status" value="2"/>
</dbReference>
<evidence type="ECO:0000313" key="10">
    <source>
        <dbReference type="RefSeq" id="XP_030632495.1"/>
    </source>
</evidence>
<dbReference type="InterPro" id="IPR043519">
    <property type="entry name" value="NT_sf"/>
</dbReference>
<feature type="region of interest" description="Disordered" evidence="7">
    <location>
        <begin position="596"/>
        <end position="617"/>
    </location>
</feature>
<dbReference type="InterPro" id="IPR001878">
    <property type="entry name" value="Znf_CCHC"/>
</dbReference>
<dbReference type="InterPro" id="IPR045100">
    <property type="entry name" value="TUT4/7_NTP_transf"/>
</dbReference>
<dbReference type="PROSITE" id="PS50158">
    <property type="entry name" value="ZF_CCHC"/>
    <property type="match status" value="3"/>
</dbReference>
<dbReference type="PANTHER" id="PTHR12271:SF34">
    <property type="entry name" value="TERMINAL URIDYLYLTRANSFERASE 7"/>
    <property type="match status" value="1"/>
</dbReference>
<dbReference type="CTD" id="79670"/>
<dbReference type="RefSeq" id="XP_030632495.1">
    <property type="nucleotide sequence ID" value="XM_030776635.1"/>
</dbReference>
<feature type="domain" description="CCHC-type" evidence="8">
    <location>
        <begin position="1248"/>
        <end position="1262"/>
    </location>
</feature>
<dbReference type="InterPro" id="IPR002058">
    <property type="entry name" value="PAP_assoc"/>
</dbReference>
<comment type="cofactor">
    <cofactor evidence="2">
        <name>Mg(2+)</name>
        <dbReference type="ChEBI" id="CHEBI:18420"/>
    </cofactor>
</comment>
<dbReference type="InterPro" id="IPR036875">
    <property type="entry name" value="Znf_CCHC_sf"/>
</dbReference>
<evidence type="ECO:0000256" key="1">
    <source>
        <dbReference type="ARBA" id="ARBA00001936"/>
    </source>
</evidence>
<dbReference type="SUPFAM" id="SSF57756">
    <property type="entry name" value="Retrovirus zinc finger-like domains"/>
    <property type="match status" value="2"/>
</dbReference>
<keyword evidence="6" id="KW-0863">Zinc-finger</keyword>
<accession>A0A6J2VHQ3</accession>
<dbReference type="Gene3D" id="1.10.1410.10">
    <property type="match status" value="2"/>
</dbReference>
<dbReference type="Gene3D" id="4.10.60.10">
    <property type="entry name" value="Zinc finger, CCHC-type"/>
    <property type="match status" value="1"/>
</dbReference>
<dbReference type="Gene3D" id="3.30.460.10">
    <property type="entry name" value="Beta Polymerase, domain 2"/>
    <property type="match status" value="2"/>
</dbReference>
<evidence type="ECO:0000256" key="5">
    <source>
        <dbReference type="ARBA" id="ARBA00022842"/>
    </source>
</evidence>
<dbReference type="RefSeq" id="XP_030632503.1">
    <property type="nucleotide sequence ID" value="XM_030776643.1"/>
</dbReference>
<name>A0A6J2VHQ3_CHACN</name>
<feature type="region of interest" description="Disordered" evidence="7">
    <location>
        <begin position="1262"/>
        <end position="1340"/>
    </location>
</feature>
<dbReference type="SUPFAM" id="SSF81301">
    <property type="entry name" value="Nucleotidyltransferase"/>
    <property type="match status" value="2"/>
</dbReference>